<dbReference type="AlphaFoldDB" id="A0A9D7SFV9"/>
<dbReference type="InterPro" id="IPR027463">
    <property type="entry name" value="AcrB_DN_DC_subdom"/>
</dbReference>
<dbReference type="Gene3D" id="3.30.70.1440">
    <property type="entry name" value="Multidrug efflux transporter AcrB pore domain"/>
    <property type="match status" value="1"/>
</dbReference>
<gene>
    <name evidence="2" type="ORF">IPP58_01900</name>
</gene>
<evidence type="ECO:0000256" key="1">
    <source>
        <dbReference type="SAM" id="MobiDB-lite"/>
    </source>
</evidence>
<feature type="compositionally biased region" description="Low complexity" evidence="1">
    <location>
        <begin position="116"/>
        <end position="139"/>
    </location>
</feature>
<dbReference type="EMBL" id="JADKIO010000004">
    <property type="protein sequence ID" value="MBK9795251.1"/>
    <property type="molecule type" value="Genomic_DNA"/>
</dbReference>
<evidence type="ECO:0000313" key="3">
    <source>
        <dbReference type="Proteomes" id="UP000886657"/>
    </source>
</evidence>
<reference evidence="2" key="1">
    <citation type="submission" date="2020-10" db="EMBL/GenBank/DDBJ databases">
        <title>Connecting structure to function with the recovery of over 1000 high-quality activated sludge metagenome-assembled genomes encoding full-length rRNA genes using long-read sequencing.</title>
        <authorList>
            <person name="Singleton C.M."/>
            <person name="Petriglieri F."/>
            <person name="Kristensen J.M."/>
            <person name="Kirkegaard R.H."/>
            <person name="Michaelsen T.Y."/>
            <person name="Andersen M.H."/>
            <person name="Karst S.M."/>
            <person name="Dueholm M.S."/>
            <person name="Nielsen P.H."/>
            <person name="Albertsen M."/>
        </authorList>
    </citation>
    <scope>NUCLEOTIDE SEQUENCE</scope>
    <source>
        <strain evidence="2">Skiv_18-Q3-R9-52_MAXAC.067</strain>
    </source>
</reference>
<dbReference type="Pfam" id="PF00873">
    <property type="entry name" value="ACR_tran"/>
    <property type="match status" value="1"/>
</dbReference>
<comment type="caution">
    <text evidence="2">The sequence shown here is derived from an EMBL/GenBank/DDBJ whole genome shotgun (WGS) entry which is preliminary data.</text>
</comment>
<dbReference type="Gene3D" id="3.30.70.1430">
    <property type="entry name" value="Multidrug efflux transporter AcrB pore domain"/>
    <property type="match status" value="1"/>
</dbReference>
<dbReference type="PANTHER" id="PTHR32063:SF0">
    <property type="entry name" value="SWARMING MOTILITY PROTEIN SWRC"/>
    <property type="match status" value="1"/>
</dbReference>
<evidence type="ECO:0000313" key="2">
    <source>
        <dbReference type="EMBL" id="MBK9795251.1"/>
    </source>
</evidence>
<proteinExistence type="predicted"/>
<organism evidence="2 3">
    <name type="scientific">Candidatus Geothrix skivensis</name>
    <dbReference type="NCBI Taxonomy" id="2954439"/>
    <lineage>
        <taxon>Bacteria</taxon>
        <taxon>Pseudomonadati</taxon>
        <taxon>Acidobacteriota</taxon>
        <taxon>Holophagae</taxon>
        <taxon>Holophagales</taxon>
        <taxon>Holophagaceae</taxon>
        <taxon>Geothrix</taxon>
    </lineage>
</organism>
<accession>A0A9D7SFV9</accession>
<dbReference type="GO" id="GO:0042910">
    <property type="term" value="F:xenobiotic transmembrane transporter activity"/>
    <property type="evidence" value="ECO:0007669"/>
    <property type="project" value="TreeGrafter"/>
</dbReference>
<protein>
    <submittedName>
        <fullName evidence="2">Efflux RND transporter permease subunit</fullName>
    </submittedName>
</protein>
<dbReference type="Proteomes" id="UP000886657">
    <property type="component" value="Unassembled WGS sequence"/>
</dbReference>
<feature type="region of interest" description="Disordered" evidence="1">
    <location>
        <begin position="113"/>
        <end position="139"/>
    </location>
</feature>
<sequence>MKIRRQIREAFRSVPGVDAAVGPVSDWGMAFPIMVAVQAPDRDAVIRAVPLVKEALKSVPGAVDVTTSLDSGKPELRLVIDRKAASDLGVSPALVAQMVRPMVDGEKVAKCERRAGASSGTCGSGSRTSSAASPPSWPT</sequence>
<name>A0A9D7SFV9_9BACT</name>
<dbReference type="GO" id="GO:0005886">
    <property type="term" value="C:plasma membrane"/>
    <property type="evidence" value="ECO:0007669"/>
    <property type="project" value="TreeGrafter"/>
</dbReference>
<dbReference type="InterPro" id="IPR001036">
    <property type="entry name" value="Acrflvin-R"/>
</dbReference>
<dbReference type="Gene3D" id="3.30.2090.10">
    <property type="entry name" value="Multidrug efflux transporter AcrB TolC docking domain, DN and DC subdomains"/>
    <property type="match status" value="1"/>
</dbReference>
<dbReference type="PANTHER" id="PTHR32063">
    <property type="match status" value="1"/>
</dbReference>